<reference evidence="3 4" key="1">
    <citation type="submission" date="2021-03" db="EMBL/GenBank/DDBJ databases">
        <title>Complete genome of Polaribacter_sp.G4M1.</title>
        <authorList>
            <person name="Jeong S.W."/>
            <person name="Bae J.W."/>
        </authorList>
    </citation>
    <scope>NUCLEOTIDE SEQUENCE [LARGE SCALE GENOMIC DNA]</scope>
    <source>
        <strain evidence="3 4">G4M1</strain>
    </source>
</reference>
<accession>A0ABX7SSP5</accession>
<dbReference type="EMBL" id="CP071795">
    <property type="protein sequence ID" value="QTD36360.1"/>
    <property type="molecule type" value="Genomic_DNA"/>
</dbReference>
<evidence type="ECO:0000313" key="3">
    <source>
        <dbReference type="EMBL" id="QTD36360.1"/>
    </source>
</evidence>
<organism evidence="3 4">
    <name type="scientific">Polaribacter batillariae</name>
    <dbReference type="NCBI Taxonomy" id="2808900"/>
    <lineage>
        <taxon>Bacteria</taxon>
        <taxon>Pseudomonadati</taxon>
        <taxon>Bacteroidota</taxon>
        <taxon>Flavobacteriia</taxon>
        <taxon>Flavobacteriales</taxon>
        <taxon>Flavobacteriaceae</taxon>
    </lineage>
</organism>
<keyword evidence="2" id="KW-0732">Signal</keyword>
<protein>
    <submittedName>
        <fullName evidence="3">Uncharacterized protein</fullName>
    </submittedName>
</protein>
<feature type="signal peptide" evidence="2">
    <location>
        <begin position="1"/>
        <end position="19"/>
    </location>
</feature>
<keyword evidence="4" id="KW-1185">Reference proteome</keyword>
<dbReference type="Proteomes" id="UP000663935">
    <property type="component" value="Chromosome"/>
</dbReference>
<feature type="compositionally biased region" description="Polar residues" evidence="1">
    <location>
        <begin position="99"/>
        <end position="108"/>
    </location>
</feature>
<name>A0ABX7SSP5_9FLAO</name>
<evidence type="ECO:0000313" key="4">
    <source>
        <dbReference type="Proteomes" id="UP000663935"/>
    </source>
</evidence>
<gene>
    <name evidence="3" type="ORF">JL193_09310</name>
</gene>
<evidence type="ECO:0000256" key="1">
    <source>
        <dbReference type="SAM" id="MobiDB-lite"/>
    </source>
</evidence>
<evidence type="ECO:0000256" key="2">
    <source>
        <dbReference type="SAM" id="SignalP"/>
    </source>
</evidence>
<proteinExistence type="predicted"/>
<dbReference type="RefSeq" id="WP_207970549.1">
    <property type="nucleotide sequence ID" value="NZ_CP071795.1"/>
</dbReference>
<sequence>MKPLYTVAFVLFISASLSSKITINNSLTATFKGVTDNDYFKFEDDNKKEVLFYDVAEDVEITLYDDDLIGKKFKITWIEKEVEEMDENGEETGEKKTVKSITALSYAK</sequence>
<feature type="chain" id="PRO_5046680454" evidence="2">
    <location>
        <begin position="20"/>
        <end position="108"/>
    </location>
</feature>
<feature type="region of interest" description="Disordered" evidence="1">
    <location>
        <begin position="84"/>
        <end position="108"/>
    </location>
</feature>